<dbReference type="PANTHER" id="PTHR30344">
    <property type="entry name" value="6-PHOSPHOGLUCONOLACTONASE-RELATED"/>
    <property type="match status" value="1"/>
</dbReference>
<name>A0A1A9I1N7_9BACT</name>
<keyword evidence="5" id="KW-1185">Reference proteome</keyword>
<dbReference type="InterPro" id="IPR019405">
    <property type="entry name" value="Lactonase_7-beta_prop"/>
</dbReference>
<gene>
    <name evidence="4" type="ORF">A8C56_09830</name>
</gene>
<evidence type="ECO:0000256" key="1">
    <source>
        <dbReference type="ARBA" id="ARBA00005564"/>
    </source>
</evidence>
<dbReference type="GO" id="GO:0006006">
    <property type="term" value="P:glucose metabolic process"/>
    <property type="evidence" value="ECO:0007669"/>
    <property type="project" value="UniProtKB-KW"/>
</dbReference>
<accession>A0A1A9I1N7</accession>
<dbReference type="OrthoDB" id="9790815at2"/>
<feature type="chain" id="PRO_5008389720" evidence="3">
    <location>
        <begin position="22"/>
        <end position="368"/>
    </location>
</feature>
<dbReference type="SUPFAM" id="SSF50974">
    <property type="entry name" value="Nitrous oxide reductase, N-terminal domain"/>
    <property type="match status" value="1"/>
</dbReference>
<sequence length="368" mass="39967">MKPILALWLSFLFTMTNPLLAQYLVVGTYTNNNSTSKGIYIYSFNKQDGSLEQVSMISTTNPSYQVVAKDQKTVYSVNETAAGKISAFAFDAASKQLSLLNTVESLGDDPCYLELDQTGRWLFCSNYSSGSFSIYAIQPDGSLGPLSQFIKHAGHGPDTSRQEGPHVHSTTISPDNHFLFVCDLGTDQITSYPFDAATGKVDTAATFITNTTPGTGPRHIALSKNGRFLYNVTEMGGTVSAYALTNGKLQLLQTEDQLKAEKGKAAGADIHFSPNGKFLYVSQRSNSTIEIYKANRKNGKLSFAGTQSTNGNFPRNFTIGPSGTWLLAANQKSDNITIYKVNKRTGLLTATGKEIKAGIPVSLKWILK</sequence>
<protein>
    <submittedName>
        <fullName evidence="4">6-phosphogluconolactonase</fullName>
    </submittedName>
</protein>
<evidence type="ECO:0000313" key="4">
    <source>
        <dbReference type="EMBL" id="ANH81245.1"/>
    </source>
</evidence>
<dbReference type="EMBL" id="CP015772">
    <property type="protein sequence ID" value="ANH81245.1"/>
    <property type="molecule type" value="Genomic_DNA"/>
</dbReference>
<dbReference type="FunFam" id="2.130.10.10:FF:000306">
    <property type="entry name" value="3-carboxymuconate cyclase"/>
    <property type="match status" value="1"/>
</dbReference>
<dbReference type="AlphaFoldDB" id="A0A1A9I1N7"/>
<keyword evidence="2" id="KW-0313">Glucose metabolism</keyword>
<evidence type="ECO:0000313" key="5">
    <source>
        <dbReference type="Proteomes" id="UP000077667"/>
    </source>
</evidence>
<reference evidence="4 5" key="1">
    <citation type="submission" date="2016-05" db="EMBL/GenBank/DDBJ databases">
        <title>Niabella ginsenosidivorans BS26 whole genome sequencing.</title>
        <authorList>
            <person name="Im W.T."/>
            <person name="Siddiqi M.Z."/>
        </authorList>
    </citation>
    <scope>NUCLEOTIDE SEQUENCE [LARGE SCALE GENOMIC DNA]</scope>
    <source>
        <strain evidence="4 5">BS26</strain>
    </source>
</reference>
<evidence type="ECO:0000256" key="3">
    <source>
        <dbReference type="SAM" id="SignalP"/>
    </source>
</evidence>
<dbReference type="Proteomes" id="UP000077667">
    <property type="component" value="Chromosome"/>
</dbReference>
<feature type="signal peptide" evidence="3">
    <location>
        <begin position="1"/>
        <end position="21"/>
    </location>
</feature>
<proteinExistence type="inferred from homology"/>
<dbReference type="PANTHER" id="PTHR30344:SF1">
    <property type="entry name" value="6-PHOSPHOGLUCONOLACTONASE"/>
    <property type="match status" value="1"/>
</dbReference>
<dbReference type="InterPro" id="IPR050282">
    <property type="entry name" value="Cycloisomerase_2"/>
</dbReference>
<evidence type="ECO:0000256" key="2">
    <source>
        <dbReference type="ARBA" id="ARBA00022526"/>
    </source>
</evidence>
<dbReference type="GO" id="GO:0017057">
    <property type="term" value="F:6-phosphogluconolactonase activity"/>
    <property type="evidence" value="ECO:0007669"/>
    <property type="project" value="TreeGrafter"/>
</dbReference>
<comment type="similarity">
    <text evidence="1">Belongs to the cycloisomerase 2 family.</text>
</comment>
<dbReference type="Pfam" id="PF10282">
    <property type="entry name" value="Lactonase"/>
    <property type="match status" value="1"/>
</dbReference>
<dbReference type="STRING" id="1176587.A8C56_09830"/>
<keyword evidence="2" id="KW-0119">Carbohydrate metabolism</keyword>
<dbReference type="Gene3D" id="2.130.10.10">
    <property type="entry name" value="YVTN repeat-like/Quinoprotein amine dehydrogenase"/>
    <property type="match status" value="1"/>
</dbReference>
<dbReference type="InterPro" id="IPR011045">
    <property type="entry name" value="N2O_reductase_N"/>
</dbReference>
<dbReference type="RefSeq" id="WP_067755176.1">
    <property type="nucleotide sequence ID" value="NZ_CP015772.1"/>
</dbReference>
<dbReference type="InterPro" id="IPR015943">
    <property type="entry name" value="WD40/YVTN_repeat-like_dom_sf"/>
</dbReference>
<dbReference type="KEGG" id="nia:A8C56_09830"/>
<organism evidence="4 5">
    <name type="scientific">Niabella ginsenosidivorans</name>
    <dbReference type="NCBI Taxonomy" id="1176587"/>
    <lineage>
        <taxon>Bacteria</taxon>
        <taxon>Pseudomonadati</taxon>
        <taxon>Bacteroidota</taxon>
        <taxon>Chitinophagia</taxon>
        <taxon>Chitinophagales</taxon>
        <taxon>Chitinophagaceae</taxon>
        <taxon>Niabella</taxon>
    </lineage>
</organism>
<keyword evidence="3" id="KW-0732">Signal</keyword>